<feature type="domain" description="Hemerythrin-like" evidence="1">
    <location>
        <begin position="40"/>
        <end position="165"/>
    </location>
</feature>
<dbReference type="InterPro" id="IPR012312">
    <property type="entry name" value="Hemerythrin-like"/>
</dbReference>
<reference evidence="2" key="1">
    <citation type="journal article" date="2020" name="Stud. Mycol.">
        <title>101 Dothideomycetes genomes: a test case for predicting lifestyles and emergence of pathogens.</title>
        <authorList>
            <person name="Haridas S."/>
            <person name="Albert R."/>
            <person name="Binder M."/>
            <person name="Bloem J."/>
            <person name="Labutti K."/>
            <person name="Salamov A."/>
            <person name="Andreopoulos B."/>
            <person name="Baker S."/>
            <person name="Barry K."/>
            <person name="Bills G."/>
            <person name="Bluhm B."/>
            <person name="Cannon C."/>
            <person name="Castanera R."/>
            <person name="Culley D."/>
            <person name="Daum C."/>
            <person name="Ezra D."/>
            <person name="Gonzalez J."/>
            <person name="Henrissat B."/>
            <person name="Kuo A."/>
            <person name="Liang C."/>
            <person name="Lipzen A."/>
            <person name="Lutzoni F."/>
            <person name="Magnuson J."/>
            <person name="Mondo S."/>
            <person name="Nolan M."/>
            <person name="Ohm R."/>
            <person name="Pangilinan J."/>
            <person name="Park H.-J."/>
            <person name="Ramirez L."/>
            <person name="Alfaro M."/>
            <person name="Sun H."/>
            <person name="Tritt A."/>
            <person name="Yoshinaga Y."/>
            <person name="Zwiers L.-H."/>
            <person name="Turgeon B."/>
            <person name="Goodwin S."/>
            <person name="Spatafora J."/>
            <person name="Crous P."/>
            <person name="Grigoriev I."/>
        </authorList>
    </citation>
    <scope>NUCLEOTIDE SEQUENCE</scope>
    <source>
        <strain evidence="2">CBS 175.79</strain>
    </source>
</reference>
<organism evidence="2 3">
    <name type="scientific">Aaosphaeria arxii CBS 175.79</name>
    <dbReference type="NCBI Taxonomy" id="1450172"/>
    <lineage>
        <taxon>Eukaryota</taxon>
        <taxon>Fungi</taxon>
        <taxon>Dikarya</taxon>
        <taxon>Ascomycota</taxon>
        <taxon>Pezizomycotina</taxon>
        <taxon>Dothideomycetes</taxon>
        <taxon>Pleosporomycetidae</taxon>
        <taxon>Pleosporales</taxon>
        <taxon>Pleosporales incertae sedis</taxon>
        <taxon>Aaosphaeria</taxon>
    </lineage>
</organism>
<protein>
    <recommendedName>
        <fullName evidence="1">Hemerythrin-like domain-containing protein</fullName>
    </recommendedName>
</protein>
<name>A0A6A5XHY1_9PLEO</name>
<gene>
    <name evidence="2" type="ORF">BU24DRAFT_353168</name>
</gene>
<evidence type="ECO:0000313" key="2">
    <source>
        <dbReference type="EMBL" id="KAF2011924.1"/>
    </source>
</evidence>
<keyword evidence="3" id="KW-1185">Reference proteome</keyword>
<dbReference type="Pfam" id="PF01814">
    <property type="entry name" value="Hemerythrin"/>
    <property type="match status" value="1"/>
</dbReference>
<dbReference type="GeneID" id="54281165"/>
<dbReference type="RefSeq" id="XP_033380263.1">
    <property type="nucleotide sequence ID" value="XM_033523768.1"/>
</dbReference>
<dbReference type="Proteomes" id="UP000799778">
    <property type="component" value="Unassembled WGS sequence"/>
</dbReference>
<dbReference type="InterPro" id="IPR053206">
    <property type="entry name" value="Dimeric_xanthone_biosynth"/>
</dbReference>
<proteinExistence type="predicted"/>
<sequence>MASSQGTSPQRPWADGPLKMVQTPMYTTKADDTFTKGASHMALIHNSVLRGYNSIYLQAPHVKPEDYADFIGYCLAWFKLVKSHHDDEEANLFPGIVEMLGKEDKEVWGDTHHEHEAMLPGLVAFNEYLTTLSSPSDFSSAKLLEIMKTFEAPLDHHFHSEISTIASLSRMGSFPNATAVFKTWGRQTLTKAGYAEVFAFVFLNFDRTYEERLWESWPPMPYPIRWALIRYSAWWHQGWWRFASCDIDGYPKDLYALGDAGEAQARI</sequence>
<dbReference type="OrthoDB" id="58416at2759"/>
<evidence type="ECO:0000313" key="3">
    <source>
        <dbReference type="Proteomes" id="UP000799778"/>
    </source>
</evidence>
<dbReference type="PANTHER" id="PTHR38048">
    <property type="entry name" value="EXPRESSED PROTEIN"/>
    <property type="match status" value="1"/>
</dbReference>
<dbReference type="Gene3D" id="1.20.120.520">
    <property type="entry name" value="nmb1532 protein domain like"/>
    <property type="match status" value="1"/>
</dbReference>
<dbReference type="EMBL" id="ML978073">
    <property type="protein sequence ID" value="KAF2011924.1"/>
    <property type="molecule type" value="Genomic_DNA"/>
</dbReference>
<accession>A0A6A5XHY1</accession>
<evidence type="ECO:0000259" key="1">
    <source>
        <dbReference type="Pfam" id="PF01814"/>
    </source>
</evidence>
<dbReference type="PANTHER" id="PTHR38048:SF2">
    <property type="entry name" value="HEMERYTHRIN-LIKE DOMAIN-CONTAINING PROTEIN"/>
    <property type="match status" value="1"/>
</dbReference>
<dbReference type="AlphaFoldDB" id="A0A6A5XHY1"/>